<name>A0AAD5DNT5_9CHLO</name>
<protein>
    <submittedName>
        <fullName evidence="1">Uncharacterized protein</fullName>
    </submittedName>
</protein>
<accession>A0AAD5DNT5</accession>
<organism evidence="1 2">
    <name type="scientific">Chlorella ohadii</name>
    <dbReference type="NCBI Taxonomy" id="2649997"/>
    <lineage>
        <taxon>Eukaryota</taxon>
        <taxon>Viridiplantae</taxon>
        <taxon>Chlorophyta</taxon>
        <taxon>core chlorophytes</taxon>
        <taxon>Trebouxiophyceae</taxon>
        <taxon>Chlorellales</taxon>
        <taxon>Chlorellaceae</taxon>
        <taxon>Chlorella clade</taxon>
        <taxon>Chlorella</taxon>
    </lineage>
</organism>
<gene>
    <name evidence="1" type="ORF">COHA_006569</name>
</gene>
<evidence type="ECO:0000313" key="2">
    <source>
        <dbReference type="Proteomes" id="UP001205105"/>
    </source>
</evidence>
<reference evidence="1" key="1">
    <citation type="submission" date="2020-11" db="EMBL/GenBank/DDBJ databases">
        <title>Chlorella ohadii genome sequencing and assembly.</title>
        <authorList>
            <person name="Murik O."/>
            <person name="Treves H."/>
            <person name="Kedem I."/>
            <person name="Shotland Y."/>
            <person name="Kaplan A."/>
        </authorList>
    </citation>
    <scope>NUCLEOTIDE SEQUENCE</scope>
    <source>
        <strain evidence="1">1</strain>
    </source>
</reference>
<comment type="caution">
    <text evidence="1">The sequence shown here is derived from an EMBL/GenBank/DDBJ whole genome shotgun (WGS) entry which is preliminary data.</text>
</comment>
<proteinExistence type="predicted"/>
<evidence type="ECO:0000313" key="1">
    <source>
        <dbReference type="EMBL" id="KAI7839768.1"/>
    </source>
</evidence>
<dbReference type="EMBL" id="JADXDR010000095">
    <property type="protein sequence ID" value="KAI7839768.1"/>
    <property type="molecule type" value="Genomic_DNA"/>
</dbReference>
<dbReference type="Proteomes" id="UP001205105">
    <property type="component" value="Unassembled WGS sequence"/>
</dbReference>
<keyword evidence="2" id="KW-1185">Reference proteome</keyword>
<dbReference type="AlphaFoldDB" id="A0AAD5DNT5"/>
<sequence>MPQTVIAAASAAIHELKQVGSAAAAVAAYNSSWGYADLTPGRVRFARDYSATLVGAAAGPGDACGCTAGGSRQLPCAAQLVRSHCILNKPQLTGVYIRFIYLLQMGPEDFKERLVELAACEKAIAAAQHAIALYTDDMAYAEVGRAEHAKEEQCDDSGLDREEMAARLGELVAKLEAALAAAQYADSLAPAEPGLPEKKEAAWEPQPFELCDMAERLAELCAKAAEVPQYCEYGACGPMQRRAGAPAPQPYDRADMAERLAELCQRESGKQAAAALADSLAYAEPGRPEKKASAPAPQPISLADMAECFAELAAKAAPVPEWCQYATACGPAARHRGAWAPQSYELSDMHERLAELKQRVARRQALAAYGDSLDYAQPGLGRPQRKAAAPAPAPLDLSEMAERLSELCAKAAAVPQHFEYAEPSPAPAQRFAGAWAPQPYSRIELAERLAELAAKEGTRLAVASLADSLDYAQPGLGRAQRKASAAAPSPLELSDMAERLSELCQAAAQVPAWCEYAAACGPAARHGTYTATPLTLADMGERLAELCAKAAATDAVAAFADSLAYAQPGLGRPQRKAATAAAEEAPISLADMAERFAELAAKAAVVPECACPLAQEPSAAPSCATRPA</sequence>